<keyword evidence="5 6" id="KW-0067">ATP-binding</keyword>
<feature type="region of interest" description="Disordered" evidence="7">
    <location>
        <begin position="515"/>
        <end position="552"/>
    </location>
</feature>
<evidence type="ECO:0000256" key="5">
    <source>
        <dbReference type="ARBA" id="ARBA00022840"/>
    </source>
</evidence>
<evidence type="ECO:0000256" key="7">
    <source>
        <dbReference type="SAM" id="MobiDB-lite"/>
    </source>
</evidence>
<evidence type="ECO:0000256" key="2">
    <source>
        <dbReference type="ARBA" id="ARBA00022741"/>
    </source>
</evidence>
<keyword evidence="11" id="KW-1185">Reference proteome</keyword>
<dbReference type="SMART" id="SM00490">
    <property type="entry name" value="HELICc"/>
    <property type="match status" value="1"/>
</dbReference>
<dbReference type="InterPro" id="IPR000629">
    <property type="entry name" value="RNA-helicase_DEAD-box_CS"/>
</dbReference>
<dbReference type="EC" id="3.6.4.13" evidence="1"/>
<comment type="caution">
    <text evidence="10">The sequence shown here is derived from an EMBL/GenBank/DDBJ whole genome shotgun (WGS) entry which is preliminary data.</text>
</comment>
<name>A0A9W7G0H8_9STRA</name>
<protein>
    <recommendedName>
        <fullName evidence="1">RNA helicase</fullName>
        <ecNumber evidence="1">3.6.4.13</ecNumber>
    </recommendedName>
</protein>
<dbReference type="SUPFAM" id="SSF52540">
    <property type="entry name" value="P-loop containing nucleoside triphosphate hydrolases"/>
    <property type="match status" value="1"/>
</dbReference>
<feature type="domain" description="Helicase C-terminal" evidence="9">
    <location>
        <begin position="333"/>
        <end position="508"/>
    </location>
</feature>
<organism evidence="10 11">
    <name type="scientific">Triparma columacea</name>
    <dbReference type="NCBI Taxonomy" id="722753"/>
    <lineage>
        <taxon>Eukaryota</taxon>
        <taxon>Sar</taxon>
        <taxon>Stramenopiles</taxon>
        <taxon>Ochrophyta</taxon>
        <taxon>Bolidophyceae</taxon>
        <taxon>Parmales</taxon>
        <taxon>Triparmaceae</taxon>
        <taxon>Triparma</taxon>
    </lineage>
</organism>
<evidence type="ECO:0000313" key="10">
    <source>
        <dbReference type="EMBL" id="GMI30903.1"/>
    </source>
</evidence>
<feature type="domain" description="Helicase ATP-binding" evidence="8">
    <location>
        <begin position="136"/>
        <end position="322"/>
    </location>
</feature>
<feature type="compositionally biased region" description="Basic residues" evidence="7">
    <location>
        <begin position="529"/>
        <end position="547"/>
    </location>
</feature>
<dbReference type="InterPro" id="IPR011545">
    <property type="entry name" value="DEAD/DEAH_box_helicase_dom"/>
</dbReference>
<proteinExistence type="inferred from homology"/>
<dbReference type="GO" id="GO:0005524">
    <property type="term" value="F:ATP binding"/>
    <property type="evidence" value="ECO:0007669"/>
    <property type="project" value="UniProtKB-KW"/>
</dbReference>
<dbReference type="Pfam" id="PF00271">
    <property type="entry name" value="Helicase_C"/>
    <property type="match status" value="1"/>
</dbReference>
<evidence type="ECO:0000256" key="4">
    <source>
        <dbReference type="ARBA" id="ARBA00022806"/>
    </source>
</evidence>
<evidence type="ECO:0000259" key="9">
    <source>
        <dbReference type="PROSITE" id="PS51194"/>
    </source>
</evidence>
<comment type="similarity">
    <text evidence="6">Belongs to the DEAD box helicase family.</text>
</comment>
<dbReference type="OrthoDB" id="196131at2759"/>
<dbReference type="PROSITE" id="PS51192">
    <property type="entry name" value="HELICASE_ATP_BIND_1"/>
    <property type="match status" value="1"/>
</dbReference>
<dbReference type="Pfam" id="PF00270">
    <property type="entry name" value="DEAD"/>
    <property type="match status" value="1"/>
</dbReference>
<evidence type="ECO:0000256" key="1">
    <source>
        <dbReference type="ARBA" id="ARBA00012552"/>
    </source>
</evidence>
<gene>
    <name evidence="10" type="ORF">TrCOL_g7261</name>
</gene>
<evidence type="ECO:0000259" key="8">
    <source>
        <dbReference type="PROSITE" id="PS51192"/>
    </source>
</evidence>
<dbReference type="InterPro" id="IPR014001">
    <property type="entry name" value="Helicase_ATP-bd"/>
</dbReference>
<dbReference type="PANTHER" id="PTHR47958">
    <property type="entry name" value="ATP-DEPENDENT RNA HELICASE DBP3"/>
    <property type="match status" value="1"/>
</dbReference>
<dbReference type="AlphaFoldDB" id="A0A9W7G0H8"/>
<dbReference type="PROSITE" id="PS51194">
    <property type="entry name" value="HELICASE_CTER"/>
    <property type="match status" value="1"/>
</dbReference>
<keyword evidence="4 6" id="KW-0347">Helicase</keyword>
<keyword evidence="3 6" id="KW-0378">Hydrolase</keyword>
<evidence type="ECO:0000256" key="6">
    <source>
        <dbReference type="RuleBase" id="RU000492"/>
    </source>
</evidence>
<dbReference type="GO" id="GO:0016787">
    <property type="term" value="F:hydrolase activity"/>
    <property type="evidence" value="ECO:0007669"/>
    <property type="project" value="UniProtKB-KW"/>
</dbReference>
<dbReference type="EMBL" id="BRYA01000004">
    <property type="protein sequence ID" value="GMI30903.1"/>
    <property type="molecule type" value="Genomic_DNA"/>
</dbReference>
<dbReference type="PROSITE" id="PS00039">
    <property type="entry name" value="DEAD_ATP_HELICASE"/>
    <property type="match status" value="1"/>
</dbReference>
<dbReference type="GO" id="GO:0003724">
    <property type="term" value="F:RNA helicase activity"/>
    <property type="evidence" value="ECO:0007669"/>
    <property type="project" value="UniProtKB-EC"/>
</dbReference>
<evidence type="ECO:0000256" key="3">
    <source>
        <dbReference type="ARBA" id="ARBA00022801"/>
    </source>
</evidence>
<dbReference type="Gene3D" id="3.40.50.300">
    <property type="entry name" value="P-loop containing nucleotide triphosphate hydrolases"/>
    <property type="match status" value="2"/>
</dbReference>
<dbReference type="SMART" id="SM00487">
    <property type="entry name" value="DEXDc"/>
    <property type="match status" value="1"/>
</dbReference>
<dbReference type="CDD" id="cd18787">
    <property type="entry name" value="SF2_C_DEAD"/>
    <property type="match status" value="1"/>
</dbReference>
<dbReference type="Proteomes" id="UP001165065">
    <property type="component" value="Unassembled WGS sequence"/>
</dbReference>
<dbReference type="InterPro" id="IPR001650">
    <property type="entry name" value="Helicase_C-like"/>
</dbReference>
<keyword evidence="2 6" id="KW-0547">Nucleotide-binding</keyword>
<accession>A0A9W7G0H8</accession>
<reference evidence="11" key="1">
    <citation type="journal article" date="2023" name="Commun. Biol.">
        <title>Genome analysis of Parmales, the sister group of diatoms, reveals the evolutionary specialization of diatoms from phago-mixotrophs to photoautotrophs.</title>
        <authorList>
            <person name="Ban H."/>
            <person name="Sato S."/>
            <person name="Yoshikawa S."/>
            <person name="Yamada K."/>
            <person name="Nakamura Y."/>
            <person name="Ichinomiya M."/>
            <person name="Sato N."/>
            <person name="Blanc-Mathieu R."/>
            <person name="Endo H."/>
            <person name="Kuwata A."/>
            <person name="Ogata H."/>
        </authorList>
    </citation>
    <scope>NUCLEOTIDE SEQUENCE [LARGE SCALE GENOMIC DNA]</scope>
</reference>
<sequence>MSSLNLREAEKAARRHAQQRNLVEKSIADDQFFWHTVANLYQNYDHKQGPPRPWRQSQYQRQRELFQRRGAAGINFKDYDDIEVTRNPDTKECPPLNTFLELAELMPDFLTDNLTSPEKMSYDNPTPIQRHCVPLGISLSSSYDVMACAQTGSGKTVAFLVPLVTSIAWKEVIMYDPSTGQSPARPKALVIAPTRELASQIDLEAQKLTFNSHLRTACVYGGAPPRDQLYVLAHGAEIVVGTPGRINDFLSRNILVLEDTEFLVLDEADRMMDMGFEPQIRQICQDYDLPAKTRRKTFMFSATFEANVQRIASDYMREYVFVAVGKVGSTTSNIKQELILCEHNDKRLKLSLVVPIIASSGPNSRTIIFCQKKQCASWVRQQLARVQGCRSADIHGDRTQQQREQALRMFRDGHINVLVATDVAARGLDVPDVTHVIQFDLPVSKDEFSSYVHRIGRTGRAGKTGLATALFVPGMKAKDGQNGGVYEELKKFMEEAEQEVPEWFANMDLSLRSRSSEEGGRGWWGRGGGRGRGRGRGRGSGRGRGRGRAQLDYREPYSASSFYIENPARSSGAVQIAMQQQPNYHQQQYYHQPQEAYGQGYGGRGVEGLTYGMGGLGLQGYNQQNSGHSVYNRGGGRGGRGRGRGGGRGNFGRAQIRGENGYDGAQYNGGRF</sequence>
<dbReference type="InterPro" id="IPR027417">
    <property type="entry name" value="P-loop_NTPase"/>
</dbReference>
<dbReference type="GO" id="GO:0003676">
    <property type="term" value="F:nucleic acid binding"/>
    <property type="evidence" value="ECO:0007669"/>
    <property type="project" value="InterPro"/>
</dbReference>
<evidence type="ECO:0000313" key="11">
    <source>
        <dbReference type="Proteomes" id="UP001165065"/>
    </source>
</evidence>
<feature type="region of interest" description="Disordered" evidence="7">
    <location>
        <begin position="624"/>
        <end position="672"/>
    </location>
</feature>